<comment type="caution">
    <text evidence="3">The sequence shown here is derived from an EMBL/GenBank/DDBJ whole genome shotgun (WGS) entry which is preliminary data.</text>
</comment>
<evidence type="ECO:0000313" key="3">
    <source>
        <dbReference type="EMBL" id="MFC4506438.1"/>
    </source>
</evidence>
<feature type="compositionally biased region" description="Basic and acidic residues" evidence="1">
    <location>
        <begin position="211"/>
        <end position="225"/>
    </location>
</feature>
<dbReference type="EMBL" id="JBHSFK010000043">
    <property type="protein sequence ID" value="MFC4506438.1"/>
    <property type="molecule type" value="Genomic_DNA"/>
</dbReference>
<sequence length="326" mass="33947">MPMPITLPKNALRDSLIAVCVAGLLPLLAACGGGDSSADGSGDGKTAAGSTGDAGTKTVDGAVQLNIPEGVDADTKKQYIQENAIAACMRKQGFSYTPHVAAAGVVNPNHDGDGADYALAKKFRQKWGFGTYAAAAYPDDPNAPFSNAGGKVGGKSTTPLDDDQKGMTPAQLKAYDAALYGPPAKTKAEERDAGCSLEGTTAAYGAPASAEQEKKKQNAKNEENRQNGLALNGDPELVQLAQDYAACLKREGIEPSTTQPTGMATVVRIDLSNKLPENSGDLTKEQAVPLLTADIDIALKDLECGKKFRAAYFPKEKAHPYWGAGV</sequence>
<evidence type="ECO:0000256" key="1">
    <source>
        <dbReference type="SAM" id="MobiDB-lite"/>
    </source>
</evidence>
<dbReference type="Proteomes" id="UP001595839">
    <property type="component" value="Unassembled WGS sequence"/>
</dbReference>
<evidence type="ECO:0008006" key="5">
    <source>
        <dbReference type="Google" id="ProtNLM"/>
    </source>
</evidence>
<protein>
    <recommendedName>
        <fullName evidence="5">Lipoprotein</fullName>
    </recommendedName>
</protein>
<feature type="region of interest" description="Disordered" evidence="1">
    <location>
        <begin position="204"/>
        <end position="234"/>
    </location>
</feature>
<evidence type="ECO:0000256" key="2">
    <source>
        <dbReference type="SAM" id="SignalP"/>
    </source>
</evidence>
<keyword evidence="4" id="KW-1185">Reference proteome</keyword>
<name>A0ABV9B2E8_9ACTN</name>
<feature type="signal peptide" evidence="2">
    <location>
        <begin position="1"/>
        <end position="29"/>
    </location>
</feature>
<dbReference type="RefSeq" id="WP_381176857.1">
    <property type="nucleotide sequence ID" value="NZ_JBHSFK010000043.1"/>
</dbReference>
<organism evidence="3 4">
    <name type="scientific">Streptomyces vulcanius</name>
    <dbReference type="NCBI Taxonomy" id="1441876"/>
    <lineage>
        <taxon>Bacteria</taxon>
        <taxon>Bacillati</taxon>
        <taxon>Actinomycetota</taxon>
        <taxon>Actinomycetes</taxon>
        <taxon>Kitasatosporales</taxon>
        <taxon>Streptomycetaceae</taxon>
        <taxon>Streptomyces</taxon>
    </lineage>
</organism>
<reference evidence="4" key="1">
    <citation type="journal article" date="2019" name="Int. J. Syst. Evol. Microbiol.">
        <title>The Global Catalogue of Microorganisms (GCM) 10K type strain sequencing project: providing services to taxonomists for standard genome sequencing and annotation.</title>
        <authorList>
            <consortium name="The Broad Institute Genomics Platform"/>
            <consortium name="The Broad Institute Genome Sequencing Center for Infectious Disease"/>
            <person name="Wu L."/>
            <person name="Ma J."/>
        </authorList>
    </citation>
    <scope>NUCLEOTIDE SEQUENCE [LARGE SCALE GENOMIC DNA]</scope>
    <source>
        <strain evidence="4">CGMCC 4.7177</strain>
    </source>
</reference>
<keyword evidence="2" id="KW-0732">Signal</keyword>
<gene>
    <name evidence="3" type="ORF">ACFPIH_44540</name>
</gene>
<proteinExistence type="predicted"/>
<evidence type="ECO:0000313" key="4">
    <source>
        <dbReference type="Proteomes" id="UP001595839"/>
    </source>
</evidence>
<feature type="region of interest" description="Disordered" evidence="1">
    <location>
        <begin position="139"/>
        <end position="167"/>
    </location>
</feature>
<feature type="chain" id="PRO_5047264267" description="Lipoprotein" evidence="2">
    <location>
        <begin position="30"/>
        <end position="326"/>
    </location>
</feature>
<accession>A0ABV9B2E8</accession>